<dbReference type="EMBL" id="CAJZBQ010000024">
    <property type="protein sequence ID" value="CAG9319895.1"/>
    <property type="molecule type" value="Genomic_DNA"/>
</dbReference>
<name>A0AAU9IZ99_9CILI</name>
<feature type="compositionally biased region" description="Low complexity" evidence="1">
    <location>
        <begin position="225"/>
        <end position="239"/>
    </location>
</feature>
<evidence type="ECO:0000256" key="1">
    <source>
        <dbReference type="SAM" id="MobiDB-lite"/>
    </source>
</evidence>
<evidence type="ECO:0000313" key="3">
    <source>
        <dbReference type="Proteomes" id="UP001162131"/>
    </source>
</evidence>
<feature type="region of interest" description="Disordered" evidence="1">
    <location>
        <begin position="223"/>
        <end position="262"/>
    </location>
</feature>
<dbReference type="AlphaFoldDB" id="A0AAU9IZ99"/>
<reference evidence="2" key="1">
    <citation type="submission" date="2021-09" db="EMBL/GenBank/DDBJ databases">
        <authorList>
            <consortium name="AG Swart"/>
            <person name="Singh M."/>
            <person name="Singh A."/>
            <person name="Seah K."/>
            <person name="Emmerich C."/>
        </authorList>
    </citation>
    <scope>NUCLEOTIDE SEQUENCE</scope>
    <source>
        <strain evidence="2">ATCC30299</strain>
    </source>
</reference>
<keyword evidence="3" id="KW-1185">Reference proteome</keyword>
<dbReference type="Proteomes" id="UP001162131">
    <property type="component" value="Unassembled WGS sequence"/>
</dbReference>
<proteinExistence type="predicted"/>
<protein>
    <submittedName>
        <fullName evidence="2">Uncharacterized protein</fullName>
    </submittedName>
</protein>
<accession>A0AAU9IZ99</accession>
<comment type="caution">
    <text evidence="2">The sequence shown here is derived from an EMBL/GenBank/DDBJ whole genome shotgun (WGS) entry which is preliminary data.</text>
</comment>
<gene>
    <name evidence="2" type="ORF">BSTOLATCC_MIC25140</name>
</gene>
<feature type="compositionally biased region" description="Polar residues" evidence="1">
    <location>
        <begin position="240"/>
        <end position="262"/>
    </location>
</feature>
<organism evidence="2 3">
    <name type="scientific">Blepharisma stoltei</name>
    <dbReference type="NCBI Taxonomy" id="1481888"/>
    <lineage>
        <taxon>Eukaryota</taxon>
        <taxon>Sar</taxon>
        <taxon>Alveolata</taxon>
        <taxon>Ciliophora</taxon>
        <taxon>Postciliodesmatophora</taxon>
        <taxon>Heterotrichea</taxon>
        <taxon>Heterotrichida</taxon>
        <taxon>Blepharismidae</taxon>
        <taxon>Blepharisma</taxon>
    </lineage>
</organism>
<sequence length="262" mass="29879">MIRILRKLLIKNCNLKMGITLSQQTQLDLNKLATINVMKLWNENSQSGSMSEAIFQKFLSSLSQTLSMPLTPTQVSNAFNKLQNKGEVSFSSFETEFTSWCNDKVKEDFGTEVLQPMAPQHVINKEYQLFLETNSIVYKKFYLNNPDSFDKDLTVKSENDVVMKVRTPRIIVKRNSGEHVRLKIIAPTLEGKFQCNLVLQHASSLMIEEVLRFNLEFKRKEERISFGSSGQRPPSSSGSIKKTNSWSFLGRSPSPSRNLNDS</sequence>
<evidence type="ECO:0000313" key="2">
    <source>
        <dbReference type="EMBL" id="CAG9319895.1"/>
    </source>
</evidence>